<dbReference type="Pfam" id="PF17765">
    <property type="entry name" value="MLTR_LBD"/>
    <property type="match status" value="1"/>
</dbReference>
<proteinExistence type="predicted"/>
<accession>A0A7Y9I6A7</accession>
<dbReference type="Gene3D" id="3.30.450.180">
    <property type="match status" value="1"/>
</dbReference>
<feature type="domain" description="MmyB-like transcription regulator ligand binding" evidence="1">
    <location>
        <begin position="12"/>
        <end position="172"/>
    </location>
</feature>
<dbReference type="RefSeq" id="WP_179750751.1">
    <property type="nucleotide sequence ID" value="NZ_JACCBU010000001.1"/>
</dbReference>
<gene>
    <name evidence="2" type="ORF">BKA15_002257</name>
</gene>
<dbReference type="EMBL" id="JACCBU010000001">
    <property type="protein sequence ID" value="NYE70928.1"/>
    <property type="molecule type" value="Genomic_DNA"/>
</dbReference>
<evidence type="ECO:0000313" key="3">
    <source>
        <dbReference type="Proteomes" id="UP000569914"/>
    </source>
</evidence>
<dbReference type="AlphaFoldDB" id="A0A7Y9I6A7"/>
<comment type="caution">
    <text evidence="2">The sequence shown here is derived from an EMBL/GenBank/DDBJ whole genome shotgun (WGS) entry which is preliminary data.</text>
</comment>
<dbReference type="InterPro" id="IPR041413">
    <property type="entry name" value="MLTR_LBD"/>
</dbReference>
<evidence type="ECO:0000313" key="2">
    <source>
        <dbReference type="EMBL" id="NYE70928.1"/>
    </source>
</evidence>
<name>A0A7Y9I6A7_9ACTN</name>
<keyword evidence="3" id="KW-1185">Reference proteome</keyword>
<sequence>MAVGPDGPDGTIRARLDVVLTRLDPAPALVINRVGDVIAATAVGRLLFGPTGMLDASPSNLSRYVFTDPRAPAAFPDWDSVADRVATQLRLDTCDETERLIDEMSRTAGAEFTDRIERPLVMPERHDYLRLNHPTGGLLRLTYETLDLFIDEPQHLLLYLPADESSTQVLQQIASGREGAVRS</sequence>
<protein>
    <recommendedName>
        <fullName evidence="1">MmyB-like transcription regulator ligand binding domain-containing protein</fullName>
    </recommendedName>
</protein>
<organism evidence="2 3">
    <name type="scientific">Microlunatus parietis</name>
    <dbReference type="NCBI Taxonomy" id="682979"/>
    <lineage>
        <taxon>Bacteria</taxon>
        <taxon>Bacillati</taxon>
        <taxon>Actinomycetota</taxon>
        <taxon>Actinomycetes</taxon>
        <taxon>Propionibacteriales</taxon>
        <taxon>Propionibacteriaceae</taxon>
        <taxon>Microlunatus</taxon>
    </lineage>
</organism>
<dbReference type="Proteomes" id="UP000569914">
    <property type="component" value="Unassembled WGS sequence"/>
</dbReference>
<reference evidence="2 3" key="1">
    <citation type="submission" date="2020-07" db="EMBL/GenBank/DDBJ databases">
        <title>Sequencing the genomes of 1000 actinobacteria strains.</title>
        <authorList>
            <person name="Klenk H.-P."/>
        </authorList>
    </citation>
    <scope>NUCLEOTIDE SEQUENCE [LARGE SCALE GENOMIC DNA]</scope>
    <source>
        <strain evidence="2 3">DSM 22083</strain>
    </source>
</reference>
<evidence type="ECO:0000259" key="1">
    <source>
        <dbReference type="Pfam" id="PF17765"/>
    </source>
</evidence>
<dbReference type="PANTHER" id="PTHR35010">
    <property type="entry name" value="BLL4672 PROTEIN-RELATED"/>
    <property type="match status" value="1"/>
</dbReference>